<reference evidence="2" key="1">
    <citation type="submission" date="2022-11" db="UniProtKB">
        <authorList>
            <consortium name="EnsemblMetazoa"/>
        </authorList>
    </citation>
    <scope>IDENTIFICATION</scope>
</reference>
<keyword evidence="1" id="KW-0732">Signal</keyword>
<dbReference type="GeneID" id="119726453"/>
<feature type="chain" id="PRO_5037250639" evidence="1">
    <location>
        <begin position="23"/>
        <end position="105"/>
    </location>
</feature>
<dbReference type="EnsemblMetazoa" id="XM_038198136.1">
    <property type="protein sequence ID" value="XP_038054064.1"/>
    <property type="gene ID" value="LOC119726453"/>
</dbReference>
<keyword evidence="3" id="KW-1185">Reference proteome</keyword>
<protein>
    <submittedName>
        <fullName evidence="2">Uncharacterized protein</fullName>
    </submittedName>
</protein>
<evidence type="ECO:0000313" key="2">
    <source>
        <dbReference type="EnsemblMetazoa" id="XP_038054064.1"/>
    </source>
</evidence>
<organism evidence="2 3">
    <name type="scientific">Patiria miniata</name>
    <name type="common">Bat star</name>
    <name type="synonym">Asterina miniata</name>
    <dbReference type="NCBI Taxonomy" id="46514"/>
    <lineage>
        <taxon>Eukaryota</taxon>
        <taxon>Metazoa</taxon>
        <taxon>Echinodermata</taxon>
        <taxon>Eleutherozoa</taxon>
        <taxon>Asterozoa</taxon>
        <taxon>Asteroidea</taxon>
        <taxon>Valvatacea</taxon>
        <taxon>Valvatida</taxon>
        <taxon>Asterinidae</taxon>
        <taxon>Patiria</taxon>
    </lineage>
</organism>
<dbReference type="OMA" id="HTHCTDE"/>
<evidence type="ECO:0000256" key="1">
    <source>
        <dbReference type="SAM" id="SignalP"/>
    </source>
</evidence>
<name>A0A913ZRN6_PATMI</name>
<sequence>MSQLTLLAVCGVVLLLAAHTHCTDEHREKRIGDNDFFQANYNAAQEMQRQQELKSFLDNMMESVGKRSGVKRNDFENDLYQKDGLDSEIVRRLMARYFDQLDAQS</sequence>
<dbReference type="AlphaFoldDB" id="A0A913ZRN6"/>
<dbReference type="Proteomes" id="UP000887568">
    <property type="component" value="Unplaced"/>
</dbReference>
<evidence type="ECO:0000313" key="3">
    <source>
        <dbReference type="Proteomes" id="UP000887568"/>
    </source>
</evidence>
<feature type="signal peptide" evidence="1">
    <location>
        <begin position="1"/>
        <end position="22"/>
    </location>
</feature>
<accession>A0A913ZRN6</accession>
<dbReference type="RefSeq" id="XP_038054064.1">
    <property type="nucleotide sequence ID" value="XM_038198136.1"/>
</dbReference>
<proteinExistence type="predicted"/>